<protein>
    <submittedName>
        <fullName evidence="1">Uncharacterized protein</fullName>
    </submittedName>
</protein>
<sequence length="116" mass="13330">MRINGYLNEIQALISVSLRCAQEKHKHNNLGLGYGLGDGRFNANIPAWLYDFKALQGGKFFIGKKSFAFLDCRWILLGIYITNLSSLATPPQVQSLRRFKFYENMFLLQSPWLVLL</sequence>
<organism evidence="1 2">
    <name type="scientific">Arctium lappa</name>
    <name type="common">Greater burdock</name>
    <name type="synonym">Lappa major</name>
    <dbReference type="NCBI Taxonomy" id="4217"/>
    <lineage>
        <taxon>Eukaryota</taxon>
        <taxon>Viridiplantae</taxon>
        <taxon>Streptophyta</taxon>
        <taxon>Embryophyta</taxon>
        <taxon>Tracheophyta</taxon>
        <taxon>Spermatophyta</taxon>
        <taxon>Magnoliopsida</taxon>
        <taxon>eudicotyledons</taxon>
        <taxon>Gunneridae</taxon>
        <taxon>Pentapetalae</taxon>
        <taxon>asterids</taxon>
        <taxon>campanulids</taxon>
        <taxon>Asterales</taxon>
        <taxon>Asteraceae</taxon>
        <taxon>Carduoideae</taxon>
        <taxon>Cardueae</taxon>
        <taxon>Arctiinae</taxon>
        <taxon>Arctium</taxon>
    </lineage>
</organism>
<accession>A0ACB9C555</accession>
<proteinExistence type="predicted"/>
<dbReference type="Proteomes" id="UP001055879">
    <property type="component" value="Linkage Group LG05"/>
</dbReference>
<evidence type="ECO:0000313" key="1">
    <source>
        <dbReference type="EMBL" id="KAI3729411.1"/>
    </source>
</evidence>
<reference evidence="1 2" key="2">
    <citation type="journal article" date="2022" name="Mol. Ecol. Resour.">
        <title>The genomes of chicory, endive, great burdock and yacon provide insights into Asteraceae paleo-polyploidization history and plant inulin production.</title>
        <authorList>
            <person name="Fan W."/>
            <person name="Wang S."/>
            <person name="Wang H."/>
            <person name="Wang A."/>
            <person name="Jiang F."/>
            <person name="Liu H."/>
            <person name="Zhao H."/>
            <person name="Xu D."/>
            <person name="Zhang Y."/>
        </authorList>
    </citation>
    <scope>NUCLEOTIDE SEQUENCE [LARGE SCALE GENOMIC DNA]</scope>
    <source>
        <strain evidence="2">cv. Niubang</strain>
    </source>
</reference>
<dbReference type="EMBL" id="CM042051">
    <property type="protein sequence ID" value="KAI3729411.1"/>
    <property type="molecule type" value="Genomic_DNA"/>
</dbReference>
<gene>
    <name evidence="1" type="ORF">L6452_18068</name>
</gene>
<evidence type="ECO:0000313" key="2">
    <source>
        <dbReference type="Proteomes" id="UP001055879"/>
    </source>
</evidence>
<keyword evidence="2" id="KW-1185">Reference proteome</keyword>
<comment type="caution">
    <text evidence="1">The sequence shown here is derived from an EMBL/GenBank/DDBJ whole genome shotgun (WGS) entry which is preliminary data.</text>
</comment>
<reference evidence="2" key="1">
    <citation type="journal article" date="2022" name="Mol. Ecol. Resour.">
        <title>The genomes of chicory, endive, great burdock and yacon provide insights into Asteraceae palaeo-polyploidization history and plant inulin production.</title>
        <authorList>
            <person name="Fan W."/>
            <person name="Wang S."/>
            <person name="Wang H."/>
            <person name="Wang A."/>
            <person name="Jiang F."/>
            <person name="Liu H."/>
            <person name="Zhao H."/>
            <person name="Xu D."/>
            <person name="Zhang Y."/>
        </authorList>
    </citation>
    <scope>NUCLEOTIDE SEQUENCE [LARGE SCALE GENOMIC DNA]</scope>
    <source>
        <strain evidence="2">cv. Niubang</strain>
    </source>
</reference>
<name>A0ACB9C555_ARCLA</name>